<feature type="domain" description="Peptidase M20 dimerisation" evidence="3">
    <location>
        <begin position="188"/>
        <end position="280"/>
    </location>
</feature>
<dbReference type="EMBL" id="QNRH01000002">
    <property type="protein sequence ID" value="RBO97854.1"/>
    <property type="molecule type" value="Genomic_DNA"/>
</dbReference>
<keyword evidence="1 4" id="KW-0378">Hydrolase</keyword>
<dbReference type="AlphaFoldDB" id="A0A366E8Q7"/>
<dbReference type="CDD" id="cd05666">
    <property type="entry name" value="M20_Acy1-like"/>
    <property type="match status" value="1"/>
</dbReference>
<dbReference type="PANTHER" id="PTHR11014:SF63">
    <property type="entry name" value="METALLOPEPTIDASE, PUTATIVE (AFU_ORTHOLOGUE AFUA_6G09600)-RELATED"/>
    <property type="match status" value="1"/>
</dbReference>
<keyword evidence="2" id="KW-0464">Manganese</keyword>
<feature type="binding site" evidence="2">
    <location>
        <position position="105"/>
    </location>
    <ligand>
        <name>Mn(2+)</name>
        <dbReference type="ChEBI" id="CHEBI:29035"/>
        <label>2</label>
    </ligand>
</feature>
<organism evidence="4 5">
    <name type="scientific">Pseudochrobactrum asaccharolyticum</name>
    <dbReference type="NCBI Taxonomy" id="354351"/>
    <lineage>
        <taxon>Bacteria</taxon>
        <taxon>Pseudomonadati</taxon>
        <taxon>Pseudomonadota</taxon>
        <taxon>Alphaproteobacteria</taxon>
        <taxon>Hyphomicrobiales</taxon>
        <taxon>Brucellaceae</taxon>
        <taxon>Pseudochrobactrum</taxon>
    </lineage>
</organism>
<feature type="binding site" evidence="2">
    <location>
        <position position="103"/>
    </location>
    <ligand>
        <name>Mn(2+)</name>
        <dbReference type="ChEBI" id="CHEBI:29035"/>
        <label>2</label>
    </ligand>
</feature>
<keyword evidence="2" id="KW-0479">Metal-binding</keyword>
<protein>
    <submittedName>
        <fullName evidence="4">Hippurate hydrolase</fullName>
    </submittedName>
</protein>
<evidence type="ECO:0000313" key="5">
    <source>
        <dbReference type="Proteomes" id="UP000252893"/>
    </source>
</evidence>
<dbReference type="Proteomes" id="UP000252893">
    <property type="component" value="Unassembled WGS sequence"/>
</dbReference>
<dbReference type="GO" id="GO:0046872">
    <property type="term" value="F:metal ion binding"/>
    <property type="evidence" value="ECO:0007669"/>
    <property type="project" value="UniProtKB-KW"/>
</dbReference>
<dbReference type="Pfam" id="PF07687">
    <property type="entry name" value="M20_dimer"/>
    <property type="match status" value="1"/>
</dbReference>
<dbReference type="PIRSF" id="PIRSF005962">
    <property type="entry name" value="Pept_M20D_amidohydro"/>
    <property type="match status" value="1"/>
</dbReference>
<gene>
    <name evidence="4" type="ORF">DFR47_102645</name>
</gene>
<dbReference type="NCBIfam" id="TIGR01891">
    <property type="entry name" value="amidohydrolases"/>
    <property type="match status" value="1"/>
</dbReference>
<sequence>MPLLDRAAQLKQEVSLWRRHLHSKPELLYDVHETAAFVEEKLREFGCDQIVTGIGRTGVVGVIKGKKGAGQAIGLRADMDALPLTETGTPEWVSQNPGKAHSCGHDGHTSMLLGAAKILCETRDFYGEVIVIFQPAEEGGAGGLAMVKDGLMERFNIIEVYGMHNMPGITVGELAVCKGPIMAATDEFTITINGKGGHAAQPHRNIDPIVIGSQLVTALQSIVSRGSNPLDSLVVSVTKFNAGEAYNIIPEKAVLAGTVRSLTKHSRAFAEQRMRAHCEAFGLLNNIKIDLDFKNNYPVTFNHSGQTDIAADVADKVSINGPITREVEPMMGGEDFSYMLETRPGCYIFLGNGESANLHHPAYDFNDDALPYGMSYWVELAQYRLKDAQLTPAEKIAA</sequence>
<dbReference type="Pfam" id="PF01546">
    <property type="entry name" value="Peptidase_M20"/>
    <property type="match status" value="1"/>
</dbReference>
<dbReference type="InterPro" id="IPR002933">
    <property type="entry name" value="Peptidase_M20"/>
</dbReference>
<dbReference type="Gene3D" id="3.30.70.360">
    <property type="match status" value="1"/>
</dbReference>
<feature type="binding site" evidence="2">
    <location>
        <position position="138"/>
    </location>
    <ligand>
        <name>Mn(2+)</name>
        <dbReference type="ChEBI" id="CHEBI:29035"/>
        <label>2</label>
    </ligand>
</feature>
<dbReference type="SUPFAM" id="SSF55031">
    <property type="entry name" value="Bacterial exopeptidase dimerisation domain"/>
    <property type="match status" value="1"/>
</dbReference>
<evidence type="ECO:0000259" key="3">
    <source>
        <dbReference type="Pfam" id="PF07687"/>
    </source>
</evidence>
<reference evidence="4 5" key="1">
    <citation type="submission" date="2018-06" db="EMBL/GenBank/DDBJ databases">
        <title>Genomic Encyclopedia of Type Strains, Phase IV (KMG-IV): sequencing the most valuable type-strain genomes for metagenomic binning, comparative biology and taxonomic classification.</title>
        <authorList>
            <person name="Goeker M."/>
        </authorList>
    </citation>
    <scope>NUCLEOTIDE SEQUENCE [LARGE SCALE GENOMIC DNA]</scope>
    <source>
        <strain evidence="4 5">DSM 25619</strain>
    </source>
</reference>
<dbReference type="SUPFAM" id="SSF53187">
    <property type="entry name" value="Zn-dependent exopeptidases"/>
    <property type="match status" value="1"/>
</dbReference>
<comment type="cofactor">
    <cofactor evidence="2">
        <name>Mn(2+)</name>
        <dbReference type="ChEBI" id="CHEBI:29035"/>
    </cofactor>
    <text evidence="2">The Mn(2+) ion enhances activity.</text>
</comment>
<dbReference type="PANTHER" id="PTHR11014">
    <property type="entry name" value="PEPTIDASE M20 FAMILY MEMBER"/>
    <property type="match status" value="1"/>
</dbReference>
<evidence type="ECO:0000256" key="2">
    <source>
        <dbReference type="PIRSR" id="PIRSR005962-1"/>
    </source>
</evidence>
<feature type="binding site" evidence="2">
    <location>
        <position position="359"/>
    </location>
    <ligand>
        <name>Mn(2+)</name>
        <dbReference type="ChEBI" id="CHEBI:29035"/>
        <label>2</label>
    </ligand>
</feature>
<name>A0A366E8Q7_9HYPH</name>
<keyword evidence="5" id="KW-1185">Reference proteome</keyword>
<dbReference type="FunFam" id="3.30.70.360:FF:000001">
    <property type="entry name" value="N-acetyldiaminopimelate deacetylase"/>
    <property type="match status" value="1"/>
</dbReference>
<comment type="caution">
    <text evidence="4">The sequence shown here is derived from an EMBL/GenBank/DDBJ whole genome shotgun (WGS) entry which is preliminary data.</text>
</comment>
<feature type="binding site" evidence="2">
    <location>
        <position position="164"/>
    </location>
    <ligand>
        <name>Mn(2+)</name>
        <dbReference type="ChEBI" id="CHEBI:29035"/>
        <label>2</label>
    </ligand>
</feature>
<dbReference type="InterPro" id="IPR017439">
    <property type="entry name" value="Amidohydrolase"/>
</dbReference>
<dbReference type="Gene3D" id="3.40.630.10">
    <property type="entry name" value="Zn peptidases"/>
    <property type="match status" value="1"/>
</dbReference>
<dbReference type="InterPro" id="IPR011650">
    <property type="entry name" value="Peptidase_M20_dimer"/>
</dbReference>
<evidence type="ECO:0000256" key="1">
    <source>
        <dbReference type="ARBA" id="ARBA00022801"/>
    </source>
</evidence>
<dbReference type="OrthoDB" id="9777385at2"/>
<dbReference type="GO" id="GO:0050118">
    <property type="term" value="F:N-acetyldiaminopimelate deacetylase activity"/>
    <property type="evidence" value="ECO:0007669"/>
    <property type="project" value="UniProtKB-ARBA"/>
</dbReference>
<dbReference type="InterPro" id="IPR036264">
    <property type="entry name" value="Bact_exopeptidase_dim_dom"/>
</dbReference>
<evidence type="ECO:0000313" key="4">
    <source>
        <dbReference type="EMBL" id="RBO97854.1"/>
    </source>
</evidence>
<proteinExistence type="predicted"/>
<accession>A0A366E8Q7</accession>
<dbReference type="GO" id="GO:0019877">
    <property type="term" value="P:diaminopimelate biosynthetic process"/>
    <property type="evidence" value="ECO:0007669"/>
    <property type="project" value="UniProtKB-ARBA"/>
</dbReference>
<dbReference type="RefSeq" id="WP_113943796.1">
    <property type="nucleotide sequence ID" value="NZ_JBHEEG010000002.1"/>
</dbReference>